<dbReference type="PANTHER" id="PTHR30204:SF69">
    <property type="entry name" value="MERR-FAMILY TRANSCRIPTIONAL REGULATOR"/>
    <property type="match status" value="1"/>
</dbReference>
<keyword evidence="2" id="KW-0805">Transcription regulation</keyword>
<dbReference type="GO" id="GO:0003677">
    <property type="term" value="F:DNA binding"/>
    <property type="evidence" value="ECO:0007669"/>
    <property type="project" value="UniProtKB-KW"/>
</dbReference>
<dbReference type="InterPro" id="IPR009061">
    <property type="entry name" value="DNA-bd_dom_put_sf"/>
</dbReference>
<dbReference type="InterPro" id="IPR000551">
    <property type="entry name" value="MerR-type_HTH_dom"/>
</dbReference>
<reference evidence="6" key="1">
    <citation type="submission" date="2020-08" db="EMBL/GenBank/DDBJ databases">
        <title>Genome public.</title>
        <authorList>
            <person name="Liu C."/>
            <person name="Sun Q."/>
        </authorList>
    </citation>
    <scope>NUCLEOTIDE SEQUENCE</scope>
    <source>
        <strain evidence="6">NSJ-52</strain>
    </source>
</reference>
<evidence type="ECO:0000256" key="4">
    <source>
        <dbReference type="ARBA" id="ARBA00023163"/>
    </source>
</evidence>
<organism evidence="6 7">
    <name type="scientific">Lawsonibacter faecis</name>
    <dbReference type="NCBI Taxonomy" id="2763052"/>
    <lineage>
        <taxon>Bacteria</taxon>
        <taxon>Bacillati</taxon>
        <taxon>Bacillota</taxon>
        <taxon>Clostridia</taxon>
        <taxon>Eubacteriales</taxon>
        <taxon>Oscillospiraceae</taxon>
        <taxon>Lawsonibacter</taxon>
    </lineage>
</organism>
<keyword evidence="1" id="KW-0678">Repressor</keyword>
<gene>
    <name evidence="6" type="ORF">H8S62_02595</name>
</gene>
<evidence type="ECO:0000256" key="2">
    <source>
        <dbReference type="ARBA" id="ARBA00023015"/>
    </source>
</evidence>
<evidence type="ECO:0000313" key="6">
    <source>
        <dbReference type="EMBL" id="MBC5735901.1"/>
    </source>
</evidence>
<protein>
    <submittedName>
        <fullName evidence="6">MerR family transcriptional regulator</fullName>
    </submittedName>
</protein>
<comment type="caution">
    <text evidence="6">The sequence shown here is derived from an EMBL/GenBank/DDBJ whole genome shotgun (WGS) entry which is preliminary data.</text>
</comment>
<dbReference type="Gene3D" id="1.10.1660.10">
    <property type="match status" value="1"/>
</dbReference>
<keyword evidence="4" id="KW-0804">Transcription</keyword>
<dbReference type="Pfam" id="PF13411">
    <property type="entry name" value="MerR_1"/>
    <property type="match status" value="1"/>
</dbReference>
<dbReference type="RefSeq" id="WP_155146361.1">
    <property type="nucleotide sequence ID" value="NZ_JACOPQ010000002.1"/>
</dbReference>
<keyword evidence="3" id="KW-0238">DNA-binding</keyword>
<dbReference type="SUPFAM" id="SSF55136">
    <property type="entry name" value="Probable bacterial effector-binding domain"/>
    <property type="match status" value="1"/>
</dbReference>
<dbReference type="GO" id="GO:0003700">
    <property type="term" value="F:DNA-binding transcription factor activity"/>
    <property type="evidence" value="ECO:0007669"/>
    <property type="project" value="InterPro"/>
</dbReference>
<dbReference type="Gene3D" id="3.20.80.10">
    <property type="entry name" value="Regulatory factor, effector binding domain"/>
    <property type="match status" value="1"/>
</dbReference>
<evidence type="ECO:0000256" key="3">
    <source>
        <dbReference type="ARBA" id="ARBA00023125"/>
    </source>
</evidence>
<dbReference type="SUPFAM" id="SSF46955">
    <property type="entry name" value="Putative DNA-binding domain"/>
    <property type="match status" value="1"/>
</dbReference>
<evidence type="ECO:0000313" key="7">
    <source>
        <dbReference type="Proteomes" id="UP000607645"/>
    </source>
</evidence>
<dbReference type="PANTHER" id="PTHR30204">
    <property type="entry name" value="REDOX-CYCLING DRUG-SENSING TRANSCRIPTIONAL ACTIVATOR SOXR"/>
    <property type="match status" value="1"/>
</dbReference>
<dbReference type="InterPro" id="IPR047057">
    <property type="entry name" value="MerR_fam"/>
</dbReference>
<dbReference type="Proteomes" id="UP000607645">
    <property type="component" value="Unassembled WGS sequence"/>
</dbReference>
<dbReference type="PROSITE" id="PS50937">
    <property type="entry name" value="HTH_MERR_2"/>
    <property type="match status" value="1"/>
</dbReference>
<accession>A0A8J6JAL9</accession>
<sequence>MSQKKQLSILEFSRLTGIKRENLRFYDRIGLLSPEARGENGYRYYTRRQLSSAYLIGSLRLLGVGLEDIRGYSSRRTPEKMLELFARQEAYIQAEIAKLRETSEIMEMYAGMARDALCHGADACLLEERKRERIFLCPPAPEGASEEEGGILAYEYANERGVNLGYPSGVLIHHETQSTGALAWSYRYYFKTGKKGNAWKPAGRYAVAYGRGDPQQSEALYLRLLEFIHAQGLKAAGGAYGEPLLDELAVQDAGQYCIRIEIPVAD</sequence>
<proteinExistence type="predicted"/>
<evidence type="ECO:0000259" key="5">
    <source>
        <dbReference type="PROSITE" id="PS50937"/>
    </source>
</evidence>
<dbReference type="EMBL" id="JACOPQ010000002">
    <property type="protein sequence ID" value="MBC5735901.1"/>
    <property type="molecule type" value="Genomic_DNA"/>
</dbReference>
<evidence type="ECO:0000256" key="1">
    <source>
        <dbReference type="ARBA" id="ARBA00022491"/>
    </source>
</evidence>
<dbReference type="AlphaFoldDB" id="A0A8J6JAL9"/>
<keyword evidence="7" id="KW-1185">Reference proteome</keyword>
<name>A0A8J6JAL9_9FIRM</name>
<dbReference type="InterPro" id="IPR011256">
    <property type="entry name" value="Reg_factor_effector_dom_sf"/>
</dbReference>
<dbReference type="SMART" id="SM00422">
    <property type="entry name" value="HTH_MERR"/>
    <property type="match status" value="1"/>
</dbReference>
<feature type="domain" description="HTH merR-type" evidence="5">
    <location>
        <begin position="6"/>
        <end position="70"/>
    </location>
</feature>